<evidence type="ECO:0000313" key="2">
    <source>
        <dbReference type="EMBL" id="NIJ65117.1"/>
    </source>
</evidence>
<name>A0A7X5V0R1_9SPHN</name>
<keyword evidence="1" id="KW-0812">Transmembrane</keyword>
<comment type="caution">
    <text evidence="2">The sequence shown here is derived from an EMBL/GenBank/DDBJ whole genome shotgun (WGS) entry which is preliminary data.</text>
</comment>
<accession>A0A7X5V0R1</accession>
<keyword evidence="3" id="KW-1185">Reference proteome</keyword>
<organism evidence="2 3">
    <name type="scientific">Sphingomonas leidyi</name>
    <dbReference type="NCBI Taxonomy" id="68569"/>
    <lineage>
        <taxon>Bacteria</taxon>
        <taxon>Pseudomonadati</taxon>
        <taxon>Pseudomonadota</taxon>
        <taxon>Alphaproteobacteria</taxon>
        <taxon>Sphingomonadales</taxon>
        <taxon>Sphingomonadaceae</taxon>
        <taxon>Sphingomonas</taxon>
    </lineage>
</organism>
<evidence type="ECO:0000256" key="1">
    <source>
        <dbReference type="SAM" id="Phobius"/>
    </source>
</evidence>
<reference evidence="2 3" key="1">
    <citation type="submission" date="2020-03" db="EMBL/GenBank/DDBJ databases">
        <title>Genomic Encyclopedia of Type Strains, Phase IV (KMG-IV): sequencing the most valuable type-strain genomes for metagenomic binning, comparative biology and taxonomic classification.</title>
        <authorList>
            <person name="Goeker M."/>
        </authorList>
    </citation>
    <scope>NUCLEOTIDE SEQUENCE [LARGE SCALE GENOMIC DNA]</scope>
    <source>
        <strain evidence="2 3">DSM 4733</strain>
    </source>
</reference>
<evidence type="ECO:0000313" key="3">
    <source>
        <dbReference type="Proteomes" id="UP000564677"/>
    </source>
</evidence>
<feature type="transmembrane region" description="Helical" evidence="1">
    <location>
        <begin position="6"/>
        <end position="27"/>
    </location>
</feature>
<proteinExistence type="predicted"/>
<gene>
    <name evidence="2" type="ORF">FHR20_002079</name>
</gene>
<dbReference type="Proteomes" id="UP000564677">
    <property type="component" value="Unassembled WGS sequence"/>
</dbReference>
<dbReference type="AlphaFoldDB" id="A0A7X5V0R1"/>
<dbReference type="EMBL" id="JAASQV010000002">
    <property type="protein sequence ID" value="NIJ65117.1"/>
    <property type="molecule type" value="Genomic_DNA"/>
</dbReference>
<keyword evidence="1" id="KW-0472">Membrane</keyword>
<protein>
    <submittedName>
        <fullName evidence="2">Uncharacterized protein</fullName>
    </submittedName>
</protein>
<keyword evidence="1" id="KW-1133">Transmembrane helix</keyword>
<sequence>MKDWVARPHLVIAAAVAGTALAMLATLKLASEIL</sequence>